<dbReference type="InterPro" id="IPR041863">
    <property type="entry name" value="PolD2_C"/>
</dbReference>
<dbReference type="Pfam" id="PF18018">
    <property type="entry name" value="DNA_pol_D_N"/>
    <property type="match status" value="1"/>
</dbReference>
<dbReference type="PANTHER" id="PTHR10416:SF0">
    <property type="entry name" value="DNA POLYMERASE DELTA SUBUNIT 2"/>
    <property type="match status" value="1"/>
</dbReference>
<dbReference type="AlphaFoldDB" id="A0A9W4UVL4"/>
<accession>A0A9W4UVL4</accession>
<evidence type="ECO:0000256" key="4">
    <source>
        <dbReference type="ARBA" id="ARBA00023242"/>
    </source>
</evidence>
<dbReference type="GO" id="GO:0003677">
    <property type="term" value="F:DNA binding"/>
    <property type="evidence" value="ECO:0007669"/>
    <property type="project" value="InterPro"/>
</dbReference>
<evidence type="ECO:0000259" key="6">
    <source>
        <dbReference type="Pfam" id="PF04042"/>
    </source>
</evidence>
<sequence>MRASFEPRLAKHTLVTFSFIVRNPQYIIVSQFLSLSSRMALTDISLLKGEPFDAPTNTSPRNASAYKPLHTFELPKGTEKQYSQQYADMYFVRLAQLKNAVKQKAAEAWDDFELGGEKAKYVERVLDVRQGELCWVVGTVYMEMSLKPNVLDDISKEHWIAAPPPRETYVNPSGQDDMMLEDESGRLRITGETVSSHYVTGCILAALGTEQADGSFQVVATTYADLPKQPERWDGENPNPKKPKSKASKMAIVSGLGITGTEDDDLTLDLLVEYLTGEALGPQDQAEALQLNRLVIAGNSLSHSSPILSREDFAAKKSQKKNYGYDASSYNASPAEKLDAFLSQILPTIPITILPGNTDPANVALPQQPLHPALFPQSRAYVIPPSQSKDTLEGFDAVTNPWDGYIEGWRILGASGQTVEDLLRYVDDVDPLEAMEMMLRWRCIAPTAPDTLSCYPFQEDDPLLLKVCPHVYFAGNMNKFDRKVVEGPAGEKVLLISVPKFKETGQVVLVDMESLEVELVEIGVVAPGS</sequence>
<reference evidence="8" key="1">
    <citation type="submission" date="2023-01" db="EMBL/GenBank/DDBJ databases">
        <authorList>
            <person name="Van Ghelder C."/>
            <person name="Rancurel C."/>
        </authorList>
    </citation>
    <scope>NUCLEOTIDE SEQUENCE</scope>
    <source>
        <strain evidence="8">CNCM I-4278</strain>
    </source>
</reference>
<dbReference type="Proteomes" id="UP001152607">
    <property type="component" value="Unassembled WGS sequence"/>
</dbReference>
<feature type="domain" description="DNA polymerase delta subunit OB-fold" evidence="7">
    <location>
        <begin position="85"/>
        <end position="219"/>
    </location>
</feature>
<evidence type="ECO:0000256" key="2">
    <source>
        <dbReference type="ARBA" id="ARBA00006035"/>
    </source>
</evidence>
<comment type="subcellular location">
    <subcellularLocation>
        <location evidence="1">Nucleus</location>
    </subcellularLocation>
</comment>
<evidence type="ECO:0000256" key="3">
    <source>
        <dbReference type="ARBA" id="ARBA00022705"/>
    </source>
</evidence>
<feature type="domain" description="DNA polymerase alpha/delta/epsilon subunit B" evidence="6">
    <location>
        <begin position="251"/>
        <end position="481"/>
    </location>
</feature>
<gene>
    <name evidence="8" type="ORF">PDIGIT_LOCUS14956</name>
</gene>
<dbReference type="GO" id="GO:0006271">
    <property type="term" value="P:DNA strand elongation involved in DNA replication"/>
    <property type="evidence" value="ECO:0007669"/>
    <property type="project" value="TreeGrafter"/>
</dbReference>
<feature type="region of interest" description="Disordered" evidence="5">
    <location>
        <begin position="227"/>
        <end position="248"/>
    </location>
</feature>
<name>A0A9W4UVL4_9PLEO</name>
<dbReference type="FunFam" id="3.60.21.50:FF:000006">
    <property type="entry name" value="DNA polymerase delta subunit 2, putative"/>
    <property type="match status" value="1"/>
</dbReference>
<dbReference type="InterPro" id="IPR007185">
    <property type="entry name" value="DNA_pol_a/d/e_bsu"/>
</dbReference>
<evidence type="ECO:0000313" key="8">
    <source>
        <dbReference type="EMBL" id="CAI6341756.1"/>
    </source>
</evidence>
<dbReference type="PANTHER" id="PTHR10416">
    <property type="entry name" value="DNA POLYMERASE DELTA SUBUNIT 2"/>
    <property type="match status" value="1"/>
</dbReference>
<keyword evidence="3" id="KW-0235">DNA replication</keyword>
<evidence type="ECO:0008006" key="10">
    <source>
        <dbReference type="Google" id="ProtNLM"/>
    </source>
</evidence>
<comment type="similarity">
    <text evidence="2">Belongs to the DNA polymerase delta/II small subunit family.</text>
</comment>
<dbReference type="OrthoDB" id="3763at2759"/>
<dbReference type="InterPro" id="IPR024826">
    <property type="entry name" value="DNA_pol_delta/II_ssu"/>
</dbReference>
<proteinExistence type="inferred from homology"/>
<keyword evidence="9" id="KW-1185">Reference proteome</keyword>
<dbReference type="Pfam" id="PF04042">
    <property type="entry name" value="DNA_pol_E_B"/>
    <property type="match status" value="1"/>
</dbReference>
<evidence type="ECO:0000313" key="9">
    <source>
        <dbReference type="Proteomes" id="UP001152607"/>
    </source>
</evidence>
<dbReference type="InterPro" id="IPR040663">
    <property type="entry name" value="DNA_pol_D_N"/>
</dbReference>
<dbReference type="EMBL" id="CAOQHR010000012">
    <property type="protein sequence ID" value="CAI6341756.1"/>
    <property type="molecule type" value="Genomic_DNA"/>
</dbReference>
<organism evidence="8 9">
    <name type="scientific">Periconia digitata</name>
    <dbReference type="NCBI Taxonomy" id="1303443"/>
    <lineage>
        <taxon>Eukaryota</taxon>
        <taxon>Fungi</taxon>
        <taxon>Dikarya</taxon>
        <taxon>Ascomycota</taxon>
        <taxon>Pezizomycotina</taxon>
        <taxon>Dothideomycetes</taxon>
        <taxon>Pleosporomycetidae</taxon>
        <taxon>Pleosporales</taxon>
        <taxon>Massarineae</taxon>
        <taxon>Periconiaceae</taxon>
        <taxon>Periconia</taxon>
    </lineage>
</organism>
<dbReference type="GO" id="GO:0043625">
    <property type="term" value="C:delta DNA polymerase complex"/>
    <property type="evidence" value="ECO:0007669"/>
    <property type="project" value="TreeGrafter"/>
</dbReference>
<keyword evidence="4" id="KW-0539">Nucleus</keyword>
<evidence type="ECO:0000256" key="1">
    <source>
        <dbReference type="ARBA" id="ARBA00004123"/>
    </source>
</evidence>
<comment type="caution">
    <text evidence="8">The sequence shown here is derived from an EMBL/GenBank/DDBJ whole genome shotgun (WGS) entry which is preliminary data.</text>
</comment>
<dbReference type="Gene3D" id="3.60.21.50">
    <property type="match status" value="1"/>
</dbReference>
<evidence type="ECO:0000259" key="7">
    <source>
        <dbReference type="Pfam" id="PF18018"/>
    </source>
</evidence>
<protein>
    <recommendedName>
        <fullName evidence="10">DNA polymerase delta subunit 2</fullName>
    </recommendedName>
</protein>
<dbReference type="CDD" id="cd07387">
    <property type="entry name" value="MPP_PolD2_C"/>
    <property type="match status" value="1"/>
</dbReference>
<evidence type="ECO:0000256" key="5">
    <source>
        <dbReference type="SAM" id="MobiDB-lite"/>
    </source>
</evidence>